<gene>
    <name evidence="7" type="ORF">SAMN02745120_2381</name>
</gene>
<dbReference type="GO" id="GO:0005829">
    <property type="term" value="C:cytosol"/>
    <property type="evidence" value="ECO:0007669"/>
    <property type="project" value="TreeGrafter"/>
</dbReference>
<dbReference type="InterPro" id="IPR004625">
    <property type="entry name" value="PyrdxlKinase"/>
</dbReference>
<evidence type="ECO:0000256" key="3">
    <source>
        <dbReference type="ARBA" id="ARBA00022741"/>
    </source>
</evidence>
<keyword evidence="2" id="KW-0808">Transferase</keyword>
<dbReference type="PANTHER" id="PTHR10534">
    <property type="entry name" value="PYRIDOXAL KINASE"/>
    <property type="match status" value="1"/>
</dbReference>
<dbReference type="InterPro" id="IPR013749">
    <property type="entry name" value="PM/HMP-P_kinase-1"/>
</dbReference>
<evidence type="ECO:0000256" key="4">
    <source>
        <dbReference type="ARBA" id="ARBA00022777"/>
    </source>
</evidence>
<dbReference type="AlphaFoldDB" id="A0A1T5CV09"/>
<organism evidence="7 8">
    <name type="scientific">Acetoanaerobium noterae</name>
    <dbReference type="NCBI Taxonomy" id="745369"/>
    <lineage>
        <taxon>Bacteria</taxon>
        <taxon>Bacillati</taxon>
        <taxon>Bacillota</taxon>
        <taxon>Clostridia</taxon>
        <taxon>Peptostreptococcales</taxon>
        <taxon>Filifactoraceae</taxon>
        <taxon>Acetoanaerobium</taxon>
    </lineage>
</organism>
<protein>
    <recommendedName>
        <fullName evidence="1">pyridoxal kinase</fullName>
        <ecNumber evidence="1">2.7.1.35</ecNumber>
    </recommendedName>
</protein>
<dbReference type="Pfam" id="PF08543">
    <property type="entry name" value="Phos_pyr_kin"/>
    <property type="match status" value="1"/>
</dbReference>
<name>A0A1T5CV09_9FIRM</name>
<keyword evidence="8" id="KW-1185">Reference proteome</keyword>
<dbReference type="EMBL" id="FUYN01000006">
    <property type="protein sequence ID" value="SKB63335.1"/>
    <property type="molecule type" value="Genomic_DNA"/>
</dbReference>
<evidence type="ECO:0000259" key="6">
    <source>
        <dbReference type="Pfam" id="PF08543"/>
    </source>
</evidence>
<dbReference type="InterPro" id="IPR029056">
    <property type="entry name" value="Ribokinase-like"/>
</dbReference>
<evidence type="ECO:0000313" key="8">
    <source>
        <dbReference type="Proteomes" id="UP000243406"/>
    </source>
</evidence>
<dbReference type="PANTHER" id="PTHR10534:SF2">
    <property type="entry name" value="PYRIDOXAL KINASE"/>
    <property type="match status" value="1"/>
</dbReference>
<evidence type="ECO:0000256" key="2">
    <source>
        <dbReference type="ARBA" id="ARBA00022679"/>
    </source>
</evidence>
<dbReference type="EC" id="2.7.1.35" evidence="1"/>
<keyword evidence="4 7" id="KW-0418">Kinase</keyword>
<dbReference type="OrthoDB" id="9800808at2"/>
<dbReference type="GO" id="GO:0005524">
    <property type="term" value="F:ATP binding"/>
    <property type="evidence" value="ECO:0007669"/>
    <property type="project" value="UniProtKB-KW"/>
</dbReference>
<dbReference type="Gene3D" id="3.40.1190.20">
    <property type="match status" value="1"/>
</dbReference>
<evidence type="ECO:0000256" key="5">
    <source>
        <dbReference type="ARBA" id="ARBA00022840"/>
    </source>
</evidence>
<dbReference type="Proteomes" id="UP000243406">
    <property type="component" value="Unassembled WGS sequence"/>
</dbReference>
<dbReference type="CDD" id="cd01173">
    <property type="entry name" value="pyridoxal_pyridoxamine_kinase"/>
    <property type="match status" value="1"/>
</dbReference>
<dbReference type="GO" id="GO:0008478">
    <property type="term" value="F:pyridoxal kinase activity"/>
    <property type="evidence" value="ECO:0007669"/>
    <property type="project" value="UniProtKB-EC"/>
</dbReference>
<dbReference type="NCBIfam" id="NF005491">
    <property type="entry name" value="PRK07105.1"/>
    <property type="match status" value="1"/>
</dbReference>
<sequence>MKSKNILLINDLPGYGKVALSAMLPILSKMGYSLYNLPTALVSNTLDYGKFEILDTTSYMENTIKVWNELEFQFDCISTGFILSSKQVDIITSYIKSQNNPNLLVVVDPIMGDDGKLYNGITQETVAHMKELSSYADILIPNYTEAAFIAGLFTDKPSLTKSEINALIDKLVSQGSKSVVITSIIEKDSNNHFVCGYDDKSKTYFYLPYDYIPVRFPGTGDIFSAVMVGELLKETSLELSVKKAMDIVARLIEKNKNSQDKFKGIFIEKDLDSIL</sequence>
<keyword evidence="5" id="KW-0067">ATP-binding</keyword>
<proteinExistence type="predicted"/>
<evidence type="ECO:0000256" key="1">
    <source>
        <dbReference type="ARBA" id="ARBA00012104"/>
    </source>
</evidence>
<evidence type="ECO:0000313" key="7">
    <source>
        <dbReference type="EMBL" id="SKB63335.1"/>
    </source>
</evidence>
<dbReference type="GO" id="GO:0009443">
    <property type="term" value="P:pyridoxal 5'-phosphate salvage"/>
    <property type="evidence" value="ECO:0007669"/>
    <property type="project" value="InterPro"/>
</dbReference>
<feature type="domain" description="Pyridoxamine kinase/Phosphomethylpyrimidine kinase" evidence="6">
    <location>
        <begin position="44"/>
        <end position="258"/>
    </location>
</feature>
<dbReference type="RefSeq" id="WP_079590165.1">
    <property type="nucleotide sequence ID" value="NZ_FUYN01000006.1"/>
</dbReference>
<reference evidence="8" key="1">
    <citation type="submission" date="2017-02" db="EMBL/GenBank/DDBJ databases">
        <authorList>
            <person name="Varghese N."/>
            <person name="Submissions S."/>
        </authorList>
    </citation>
    <scope>NUCLEOTIDE SEQUENCE [LARGE SCALE GENOMIC DNA]</scope>
    <source>
        <strain evidence="8">ATCC 35199</strain>
    </source>
</reference>
<accession>A0A1T5CV09</accession>
<dbReference type="SUPFAM" id="SSF53613">
    <property type="entry name" value="Ribokinase-like"/>
    <property type="match status" value="1"/>
</dbReference>
<keyword evidence="3" id="KW-0547">Nucleotide-binding</keyword>